<dbReference type="EMBL" id="GBRH01257688">
    <property type="protein sequence ID" value="JAD40207.1"/>
    <property type="molecule type" value="Transcribed_RNA"/>
</dbReference>
<dbReference type="AlphaFoldDB" id="A0A0A8ZZJ1"/>
<name>A0A0A8ZZJ1_ARUDO</name>
<reference evidence="1" key="1">
    <citation type="submission" date="2014-09" db="EMBL/GenBank/DDBJ databases">
        <authorList>
            <person name="Magalhaes I.L.F."/>
            <person name="Oliveira U."/>
            <person name="Santos F.R."/>
            <person name="Vidigal T.H.D.A."/>
            <person name="Brescovit A.D."/>
            <person name="Santos A.J."/>
        </authorList>
    </citation>
    <scope>NUCLEOTIDE SEQUENCE</scope>
    <source>
        <tissue evidence="1">Shoot tissue taken approximately 20 cm above the soil surface</tissue>
    </source>
</reference>
<protein>
    <submittedName>
        <fullName evidence="1">Uncharacterized protein</fullName>
    </submittedName>
</protein>
<sequence length="55" mass="6137">MALSFSSNELYDGFIGLVPPPSQQNQPECVKGHIIPDPGLRILWCIQSLPGFRRI</sequence>
<organism evidence="1">
    <name type="scientific">Arundo donax</name>
    <name type="common">Giant reed</name>
    <name type="synonym">Donax arundinaceus</name>
    <dbReference type="NCBI Taxonomy" id="35708"/>
    <lineage>
        <taxon>Eukaryota</taxon>
        <taxon>Viridiplantae</taxon>
        <taxon>Streptophyta</taxon>
        <taxon>Embryophyta</taxon>
        <taxon>Tracheophyta</taxon>
        <taxon>Spermatophyta</taxon>
        <taxon>Magnoliopsida</taxon>
        <taxon>Liliopsida</taxon>
        <taxon>Poales</taxon>
        <taxon>Poaceae</taxon>
        <taxon>PACMAD clade</taxon>
        <taxon>Arundinoideae</taxon>
        <taxon>Arundineae</taxon>
        <taxon>Arundo</taxon>
    </lineage>
</organism>
<accession>A0A0A8ZZJ1</accession>
<evidence type="ECO:0000313" key="1">
    <source>
        <dbReference type="EMBL" id="JAD40207.1"/>
    </source>
</evidence>
<reference evidence="1" key="2">
    <citation type="journal article" date="2015" name="Data Brief">
        <title>Shoot transcriptome of the giant reed, Arundo donax.</title>
        <authorList>
            <person name="Barrero R.A."/>
            <person name="Guerrero F.D."/>
            <person name="Moolhuijzen P."/>
            <person name="Goolsby J.A."/>
            <person name="Tidwell J."/>
            <person name="Bellgard S.E."/>
            <person name="Bellgard M.I."/>
        </authorList>
    </citation>
    <scope>NUCLEOTIDE SEQUENCE</scope>
    <source>
        <tissue evidence="1">Shoot tissue taken approximately 20 cm above the soil surface</tissue>
    </source>
</reference>
<proteinExistence type="predicted"/>